<dbReference type="Pfam" id="PF14420">
    <property type="entry name" value="Clr5"/>
    <property type="match status" value="1"/>
</dbReference>
<sequence length="329" mass="36179">MKSAIPSDIWETKRVLITKLYKEEEWPLKQVMKALHSADFRPSETQLRSRLKKWNITKPSRKKWSPKRRQSDSDKSSSPKSHPSPFALPTDFHSGDEGESGKDSLEIHAPCSPLGVQNSNHPQQHTPTVETSESLAEISNTENTASNLQCMLPPVHSSPDLATPAKPTEQPLPDCEPRHSIFQWPTCLFPVDLGAISTALPSDIALLAQLGSQAVGPSASHSEYDPGLDLASDNPSEGNLFAGDSKPSHALLLPHSSEDASPPSLQGENPVGSWGSGLFQMPDIGSLFDYNDNPISDTCPFPYQPLKLPFLQSPVWPFLGDFLFDWDQR</sequence>
<dbReference type="Proteomes" id="UP000324241">
    <property type="component" value="Unassembled WGS sequence"/>
</dbReference>
<name>A0A4S3J0L1_9EURO</name>
<feature type="region of interest" description="Disordered" evidence="1">
    <location>
        <begin position="149"/>
        <end position="171"/>
    </location>
</feature>
<feature type="compositionally biased region" description="Basic and acidic residues" evidence="1">
    <location>
        <begin position="93"/>
        <end position="106"/>
    </location>
</feature>
<reference evidence="3 6" key="2">
    <citation type="submission" date="2019-08" db="EMBL/GenBank/DDBJ databases">
        <title>The genome sequence of a newly discovered highly antifungal drug resistant Aspergillus species, Aspergillus tanneri NIH 1004.</title>
        <authorList>
            <person name="Mounaud S."/>
            <person name="Singh I."/>
            <person name="Joardar V."/>
            <person name="Pakala S."/>
            <person name="Pakala S."/>
            <person name="Venepally P."/>
            <person name="Chung J.K."/>
            <person name="Losada L."/>
            <person name="Nierman W.C."/>
        </authorList>
    </citation>
    <scope>NUCLEOTIDE SEQUENCE [LARGE SCALE GENOMIC DNA]</scope>
    <source>
        <strain evidence="3 6">NIH1004</strain>
    </source>
</reference>
<dbReference type="VEuPathDB" id="FungiDB:EYZ11_012291"/>
<dbReference type="EMBL" id="QUQM01000002">
    <property type="protein sequence ID" value="KAA8651248.1"/>
    <property type="molecule type" value="Genomic_DNA"/>
</dbReference>
<feature type="region of interest" description="Disordered" evidence="1">
    <location>
        <begin position="36"/>
        <end position="136"/>
    </location>
</feature>
<dbReference type="AlphaFoldDB" id="A0A4S3J0L1"/>
<dbReference type="Proteomes" id="UP000308092">
    <property type="component" value="Unassembled WGS sequence"/>
</dbReference>
<feature type="compositionally biased region" description="Polar residues" evidence="1">
    <location>
        <begin position="115"/>
        <end position="136"/>
    </location>
</feature>
<feature type="domain" description="Clr5" evidence="2">
    <location>
        <begin position="8"/>
        <end position="58"/>
    </location>
</feature>
<keyword evidence="5" id="KW-1185">Reference proteome</keyword>
<dbReference type="RefSeq" id="XP_033430609.1">
    <property type="nucleotide sequence ID" value="XM_033564852.1"/>
</dbReference>
<accession>A0A4S3J0L1</accession>
<reference evidence="4 5" key="1">
    <citation type="submission" date="2019-03" db="EMBL/GenBank/DDBJ databases">
        <title>The genome sequence of a newly discovered highly antifungal drug resistant Aspergillus species, Aspergillus tanneri NIH 1004.</title>
        <authorList>
            <person name="Mounaud S."/>
            <person name="Singh I."/>
            <person name="Joardar V."/>
            <person name="Pakala S."/>
            <person name="Pakala S."/>
            <person name="Venepally P."/>
            <person name="Hoover J."/>
            <person name="Nierman W."/>
            <person name="Chung J."/>
            <person name="Losada L."/>
        </authorList>
    </citation>
    <scope>NUCLEOTIDE SEQUENCE [LARGE SCALE GENOMIC DNA]</scope>
    <source>
        <strain evidence="4 5">NIH1004</strain>
    </source>
</reference>
<evidence type="ECO:0000313" key="6">
    <source>
        <dbReference type="Proteomes" id="UP000324241"/>
    </source>
</evidence>
<proteinExistence type="predicted"/>
<gene>
    <name evidence="3" type="ORF">ATNIH1004_000126</name>
    <name evidence="4" type="ORF">EYZ11_012291</name>
</gene>
<dbReference type="EMBL" id="SOSA01000893">
    <property type="protein sequence ID" value="THC88259.1"/>
    <property type="molecule type" value="Genomic_DNA"/>
</dbReference>
<evidence type="ECO:0000313" key="5">
    <source>
        <dbReference type="Proteomes" id="UP000308092"/>
    </source>
</evidence>
<evidence type="ECO:0000256" key="1">
    <source>
        <dbReference type="SAM" id="MobiDB-lite"/>
    </source>
</evidence>
<organism evidence="4 5">
    <name type="scientific">Aspergillus tanneri</name>
    <dbReference type="NCBI Taxonomy" id="1220188"/>
    <lineage>
        <taxon>Eukaryota</taxon>
        <taxon>Fungi</taxon>
        <taxon>Dikarya</taxon>
        <taxon>Ascomycota</taxon>
        <taxon>Pezizomycotina</taxon>
        <taxon>Eurotiomycetes</taxon>
        <taxon>Eurotiomycetidae</taxon>
        <taxon>Eurotiales</taxon>
        <taxon>Aspergillaceae</taxon>
        <taxon>Aspergillus</taxon>
        <taxon>Aspergillus subgen. Circumdati</taxon>
    </lineage>
</organism>
<comment type="caution">
    <text evidence="4">The sequence shown here is derived from an EMBL/GenBank/DDBJ whole genome shotgun (WGS) entry which is preliminary data.</text>
</comment>
<feature type="compositionally biased region" description="Basic residues" evidence="1">
    <location>
        <begin position="49"/>
        <end position="68"/>
    </location>
</feature>
<feature type="region of interest" description="Disordered" evidence="1">
    <location>
        <begin position="216"/>
        <end position="271"/>
    </location>
</feature>
<dbReference type="GeneID" id="54322828"/>
<evidence type="ECO:0000313" key="3">
    <source>
        <dbReference type="EMBL" id="KAA8651248.1"/>
    </source>
</evidence>
<dbReference type="InterPro" id="IPR025676">
    <property type="entry name" value="Clr5_dom"/>
</dbReference>
<evidence type="ECO:0000313" key="4">
    <source>
        <dbReference type="EMBL" id="THC88259.1"/>
    </source>
</evidence>
<evidence type="ECO:0000259" key="2">
    <source>
        <dbReference type="Pfam" id="PF14420"/>
    </source>
</evidence>
<protein>
    <recommendedName>
        <fullName evidence="2">Clr5 domain-containing protein</fullName>
    </recommendedName>
</protein>
<dbReference type="OrthoDB" id="5308957at2759"/>